<dbReference type="EMBL" id="CP002086">
    <property type="protein sequence ID" value="ADJ27675.1"/>
    <property type="molecule type" value="Genomic_DNA"/>
</dbReference>
<dbReference type="SUPFAM" id="SSF55811">
    <property type="entry name" value="Nudix"/>
    <property type="match status" value="1"/>
</dbReference>
<organism evidence="4 5">
    <name type="scientific">Nitrosococcus watsoni (strain C-113)</name>
    <dbReference type="NCBI Taxonomy" id="105559"/>
    <lineage>
        <taxon>Bacteria</taxon>
        <taxon>Pseudomonadati</taxon>
        <taxon>Pseudomonadota</taxon>
        <taxon>Gammaproteobacteria</taxon>
        <taxon>Chromatiales</taxon>
        <taxon>Chromatiaceae</taxon>
        <taxon>Nitrosococcus</taxon>
    </lineage>
</organism>
<dbReference type="InterPro" id="IPR015797">
    <property type="entry name" value="NUDIX_hydrolase-like_dom_sf"/>
</dbReference>
<dbReference type="AlphaFoldDB" id="D8KBR4"/>
<keyword evidence="5" id="KW-1185">Reference proteome</keyword>
<keyword evidence="2 4" id="KW-0378">Hydrolase</keyword>
<dbReference type="GO" id="GO:0006753">
    <property type="term" value="P:nucleoside phosphate metabolic process"/>
    <property type="evidence" value="ECO:0007669"/>
    <property type="project" value="TreeGrafter"/>
</dbReference>
<gene>
    <name evidence="4" type="ordered locus">Nwat_0720</name>
</gene>
<dbReference type="GO" id="GO:0019693">
    <property type="term" value="P:ribose phosphate metabolic process"/>
    <property type="evidence" value="ECO:0007669"/>
    <property type="project" value="TreeGrafter"/>
</dbReference>
<dbReference type="InterPro" id="IPR020084">
    <property type="entry name" value="NUDIX_hydrolase_CS"/>
</dbReference>
<dbReference type="HOGENOM" id="CLU_062658_4_0_6"/>
<dbReference type="PROSITE" id="PS51462">
    <property type="entry name" value="NUDIX"/>
    <property type="match status" value="1"/>
</dbReference>
<dbReference type="InterPro" id="IPR000086">
    <property type="entry name" value="NUDIX_hydrolase_dom"/>
</dbReference>
<dbReference type="eggNOG" id="COG0494">
    <property type="taxonomic scope" value="Bacteria"/>
</dbReference>
<feature type="domain" description="Nudix hydrolase" evidence="3">
    <location>
        <begin position="63"/>
        <end position="196"/>
    </location>
</feature>
<dbReference type="FunFam" id="3.90.79.10:FF:000006">
    <property type="entry name" value="ADP compounds hydrolase NudE"/>
    <property type="match status" value="1"/>
</dbReference>
<accession>D8KBR4</accession>
<evidence type="ECO:0000256" key="2">
    <source>
        <dbReference type="ARBA" id="ARBA00022801"/>
    </source>
</evidence>
<reference evidence="4 5" key="1">
    <citation type="submission" date="2010-06" db="EMBL/GenBank/DDBJ databases">
        <title>Complete sequence of chromosome of Nitrosococcus watsoni C-113.</title>
        <authorList>
            <consortium name="US DOE Joint Genome Institute"/>
            <person name="Lucas S."/>
            <person name="Copeland A."/>
            <person name="Lapidus A."/>
            <person name="Cheng J.-F."/>
            <person name="Bruce D."/>
            <person name="Goodwin L."/>
            <person name="Pitluck S."/>
            <person name="Malfatti S.A."/>
            <person name="Chain P.S.G."/>
            <person name="Land M."/>
            <person name="Hauser L."/>
            <person name="Kyrpides N."/>
            <person name="Ivanova N."/>
            <person name="Cambell M.A."/>
            <person name="Heidelberg J.F."/>
            <person name="Klotz M.G."/>
            <person name="Woyke T."/>
        </authorList>
    </citation>
    <scope>NUCLEOTIDE SEQUENCE [LARGE SCALE GENOMIC DNA]</scope>
    <source>
        <strain evidence="4 5">C-113</strain>
    </source>
</reference>
<dbReference type="KEGG" id="nwa:Nwat_0720"/>
<evidence type="ECO:0000259" key="3">
    <source>
        <dbReference type="PROSITE" id="PS51462"/>
    </source>
</evidence>
<evidence type="ECO:0000256" key="1">
    <source>
        <dbReference type="ARBA" id="ARBA00001946"/>
    </source>
</evidence>
<sequence>MLGRGIFLKNHFPIELSVANKEPIKPQIVATKTVARTRLFRIETVDLCFANGVETRYERLRSGRHGAVLIVPLLDRETVLLIREYAVGTERYELALPKGRVETGETLFAAANRELMEEVGYGASRLTYLTSLTVAPGYIEHTTHIIVAEKLYEERRPGDEPEEIGVMPWRLAELPALLAREDCTEARSIAALFMVKEKLSL</sequence>
<dbReference type="GO" id="GO:0005829">
    <property type="term" value="C:cytosol"/>
    <property type="evidence" value="ECO:0007669"/>
    <property type="project" value="TreeGrafter"/>
</dbReference>
<dbReference type="Pfam" id="PF00293">
    <property type="entry name" value="NUDIX"/>
    <property type="match status" value="1"/>
</dbReference>
<dbReference type="PANTHER" id="PTHR11839">
    <property type="entry name" value="UDP/ADP-SUGAR PYROPHOSPHATASE"/>
    <property type="match status" value="1"/>
</dbReference>
<proteinExistence type="predicted"/>
<comment type="cofactor">
    <cofactor evidence="1">
        <name>Mg(2+)</name>
        <dbReference type="ChEBI" id="CHEBI:18420"/>
    </cofactor>
</comment>
<dbReference type="Gene3D" id="3.90.79.10">
    <property type="entry name" value="Nucleoside Triphosphate Pyrophosphohydrolase"/>
    <property type="match status" value="1"/>
</dbReference>
<dbReference type="STRING" id="105559.Nwat_0720"/>
<dbReference type="Proteomes" id="UP000000393">
    <property type="component" value="Chromosome"/>
</dbReference>
<evidence type="ECO:0000313" key="5">
    <source>
        <dbReference type="Proteomes" id="UP000000393"/>
    </source>
</evidence>
<evidence type="ECO:0000313" key="4">
    <source>
        <dbReference type="EMBL" id="ADJ27675.1"/>
    </source>
</evidence>
<name>D8KBR4_NITWC</name>
<dbReference type="NCBIfam" id="NF008736">
    <property type="entry name" value="PRK11762.1"/>
    <property type="match status" value="1"/>
</dbReference>
<dbReference type="PROSITE" id="PS00893">
    <property type="entry name" value="NUDIX_BOX"/>
    <property type="match status" value="1"/>
</dbReference>
<protein>
    <submittedName>
        <fullName evidence="4">NUDIX hydrolase</fullName>
    </submittedName>
</protein>
<dbReference type="GO" id="GO:0019144">
    <property type="term" value="F:ADP-sugar diphosphatase activity"/>
    <property type="evidence" value="ECO:0007669"/>
    <property type="project" value="TreeGrafter"/>
</dbReference>
<dbReference type="PANTHER" id="PTHR11839:SF12">
    <property type="entry name" value="ADP COMPOUNDS HYDROLASE NUDE"/>
    <property type="match status" value="1"/>
</dbReference>